<dbReference type="Pfam" id="PF00588">
    <property type="entry name" value="SpoU_methylase"/>
    <property type="match status" value="1"/>
</dbReference>
<name>A0A7S0KBR9_MICPS</name>
<dbReference type="AlphaFoldDB" id="A0A7S0KBR9"/>
<evidence type="ECO:0000256" key="3">
    <source>
        <dbReference type="SAM" id="MobiDB-lite"/>
    </source>
</evidence>
<evidence type="ECO:0000256" key="2">
    <source>
        <dbReference type="ARBA" id="ARBA00022679"/>
    </source>
</evidence>
<reference evidence="5" key="1">
    <citation type="submission" date="2021-01" db="EMBL/GenBank/DDBJ databases">
        <authorList>
            <person name="Corre E."/>
            <person name="Pelletier E."/>
            <person name="Niang G."/>
            <person name="Scheremetjew M."/>
            <person name="Finn R."/>
            <person name="Kale V."/>
            <person name="Holt S."/>
            <person name="Cochrane G."/>
            <person name="Meng A."/>
            <person name="Brown T."/>
            <person name="Cohen L."/>
        </authorList>
    </citation>
    <scope>NUCLEOTIDE SEQUENCE</scope>
    <source>
        <strain evidence="5">CCMP494</strain>
    </source>
</reference>
<dbReference type="InterPro" id="IPR029026">
    <property type="entry name" value="tRNA_m1G_MTases_N"/>
</dbReference>
<dbReference type="SUPFAM" id="SSF75217">
    <property type="entry name" value="alpha/beta knot"/>
    <property type="match status" value="1"/>
</dbReference>
<dbReference type="InterPro" id="IPR051259">
    <property type="entry name" value="rRNA_Methyltransferase"/>
</dbReference>
<dbReference type="InterPro" id="IPR029064">
    <property type="entry name" value="Ribosomal_eL30-like_sf"/>
</dbReference>
<dbReference type="GO" id="GO:0003723">
    <property type="term" value="F:RNA binding"/>
    <property type="evidence" value="ECO:0007669"/>
    <property type="project" value="InterPro"/>
</dbReference>
<evidence type="ECO:0000313" key="5">
    <source>
        <dbReference type="EMBL" id="CAD8575109.1"/>
    </source>
</evidence>
<dbReference type="CDD" id="cd18095">
    <property type="entry name" value="SpoU-like_rRNA-MTase"/>
    <property type="match status" value="1"/>
</dbReference>
<keyword evidence="2" id="KW-0808">Transferase</keyword>
<dbReference type="InterPro" id="IPR029028">
    <property type="entry name" value="Alpha/beta_knot_MTases"/>
</dbReference>
<evidence type="ECO:0000256" key="1">
    <source>
        <dbReference type="ARBA" id="ARBA00022603"/>
    </source>
</evidence>
<dbReference type="EMBL" id="HBEV01000049">
    <property type="protein sequence ID" value="CAD8575109.1"/>
    <property type="molecule type" value="Transcribed_RNA"/>
</dbReference>
<protein>
    <recommendedName>
        <fullName evidence="4">tRNA/rRNA methyltransferase SpoU type domain-containing protein</fullName>
    </recommendedName>
</protein>
<dbReference type="PANTHER" id="PTHR43191:SF2">
    <property type="entry name" value="RRNA METHYLTRANSFERASE 3, MITOCHONDRIAL"/>
    <property type="match status" value="1"/>
</dbReference>
<gene>
    <name evidence="5" type="ORF">MSP1404_LOCUS42</name>
</gene>
<feature type="domain" description="tRNA/rRNA methyltransferase SpoU type" evidence="4">
    <location>
        <begin position="193"/>
        <end position="332"/>
    </location>
</feature>
<organism evidence="5">
    <name type="scientific">Micromonas pusilla</name>
    <name type="common">Picoplanktonic green alga</name>
    <name type="synonym">Chromulina pusilla</name>
    <dbReference type="NCBI Taxonomy" id="38833"/>
    <lineage>
        <taxon>Eukaryota</taxon>
        <taxon>Viridiplantae</taxon>
        <taxon>Chlorophyta</taxon>
        <taxon>Mamiellophyceae</taxon>
        <taxon>Mamiellales</taxon>
        <taxon>Mamiellaceae</taxon>
        <taxon>Micromonas</taxon>
    </lineage>
</organism>
<dbReference type="SUPFAM" id="SSF55315">
    <property type="entry name" value="L30e-like"/>
    <property type="match status" value="1"/>
</dbReference>
<dbReference type="Gene3D" id="3.40.1280.10">
    <property type="match status" value="1"/>
</dbReference>
<dbReference type="GO" id="GO:0008173">
    <property type="term" value="F:RNA methyltransferase activity"/>
    <property type="evidence" value="ECO:0007669"/>
    <property type="project" value="InterPro"/>
</dbReference>
<feature type="region of interest" description="Disordered" evidence="3">
    <location>
        <begin position="28"/>
        <end position="58"/>
    </location>
</feature>
<dbReference type="InterPro" id="IPR001537">
    <property type="entry name" value="SpoU_MeTrfase"/>
</dbReference>
<feature type="compositionally biased region" description="Basic residues" evidence="3">
    <location>
        <begin position="48"/>
        <end position="58"/>
    </location>
</feature>
<dbReference type="GO" id="GO:0032259">
    <property type="term" value="P:methylation"/>
    <property type="evidence" value="ECO:0007669"/>
    <property type="project" value="UniProtKB-KW"/>
</dbReference>
<sequence length="338" mass="35379">MAMATSQCFRALVRHAIGASAAGRPVASRATRPVSSGGTLRYHDRGFHRINPRPPRHHPWCRGPRLATSAAGYEERITSTDNATVKHFAKLVRNRGYREECGSIVVAGSGILSEVCAGGGGDAVGSARVLFLADDACVPAGVTASRIVRAPEHVLKKAAGLQSVDRVDAVAELSMPPVVGVAALQGAGRIARLLALDGIQDPGNLGTLVRTALALGWDAVALLPGTCDPYNDKALRAARGGVFRMPMARLTWEELEEVTRRDGLRRFCAEPTADATAADTAATGSKGLCLVLGSEGQGLSDVALRTCEPVAIPMPGEMESLNVAVAGGILLYLMRRGS</sequence>
<dbReference type="PANTHER" id="PTHR43191">
    <property type="entry name" value="RRNA METHYLTRANSFERASE 3"/>
    <property type="match status" value="1"/>
</dbReference>
<dbReference type="Gene3D" id="3.30.1330.30">
    <property type="match status" value="1"/>
</dbReference>
<evidence type="ECO:0000259" key="4">
    <source>
        <dbReference type="Pfam" id="PF00588"/>
    </source>
</evidence>
<keyword evidence="1" id="KW-0489">Methyltransferase</keyword>
<proteinExistence type="predicted"/>
<dbReference type="GO" id="GO:0006396">
    <property type="term" value="P:RNA processing"/>
    <property type="evidence" value="ECO:0007669"/>
    <property type="project" value="InterPro"/>
</dbReference>
<accession>A0A7S0KBR9</accession>